<dbReference type="InterPro" id="IPR000868">
    <property type="entry name" value="Isochorismatase-like_dom"/>
</dbReference>
<dbReference type="Pfam" id="PF00857">
    <property type="entry name" value="Isochorismatase"/>
    <property type="match status" value="1"/>
</dbReference>
<sequence length="210" mass="23260">MIHYDFRSTGLVVFDMLEAYRDAIEEAGSLGPTKRLIDACRAVGVPIFYARADHRADGADFARTIPDTDSHFRPWGPDNPYRTVPPHASGSPGLSVLAEIAPQPGDYDVPKHRWSAFHGTHLELSLRSRYIDTILLVGGSVHVGIASTAYDARDMDFQITVVPECCHGFAEQRTFFMEKVFPRMCNVRSVDEVIGGLTPQRSEIGAGQRL</sequence>
<gene>
    <name evidence="3" type="ORF">D806_025730</name>
</gene>
<dbReference type="GO" id="GO:0016787">
    <property type="term" value="F:hydrolase activity"/>
    <property type="evidence" value="ECO:0007669"/>
    <property type="project" value="UniProtKB-KW"/>
</dbReference>
<reference evidence="4" key="2">
    <citation type="submission" date="2018-03" db="EMBL/GenBank/DDBJ databases">
        <authorList>
            <person name="Derbyshire K."/>
            <person name="Gray T.A."/>
            <person name="Champion M."/>
        </authorList>
    </citation>
    <scope>NUCLEOTIDE SEQUENCE [LARGE SCALE GENOMIC DNA]</scope>
    <source>
        <strain evidence="4">MKD8</strain>
    </source>
</reference>
<name>A0A2U9PP67_MYCSE</name>
<dbReference type="InterPro" id="IPR050272">
    <property type="entry name" value="Isochorismatase-like_hydrls"/>
</dbReference>
<accession>A0A2U9PP67</accession>
<dbReference type="EMBL" id="CP027541">
    <property type="protein sequence ID" value="AWT53552.1"/>
    <property type="molecule type" value="Genomic_DNA"/>
</dbReference>
<dbReference type="InterPro" id="IPR036380">
    <property type="entry name" value="Isochorismatase-like_sf"/>
</dbReference>
<dbReference type="RefSeq" id="WP_003893972.1">
    <property type="nucleotide sequence ID" value="NZ_CP027541.1"/>
</dbReference>
<dbReference type="Gene3D" id="3.40.50.850">
    <property type="entry name" value="Isochorismatase-like"/>
    <property type="match status" value="1"/>
</dbReference>
<dbReference type="PANTHER" id="PTHR43540">
    <property type="entry name" value="PEROXYUREIDOACRYLATE/UREIDOACRYLATE AMIDOHYDROLASE-RELATED"/>
    <property type="match status" value="1"/>
</dbReference>
<dbReference type="CDD" id="cd00431">
    <property type="entry name" value="cysteine_hydrolases"/>
    <property type="match status" value="1"/>
</dbReference>
<feature type="domain" description="Isochorismatase-like" evidence="2">
    <location>
        <begin position="10"/>
        <end position="191"/>
    </location>
</feature>
<dbReference type="SUPFAM" id="SSF52499">
    <property type="entry name" value="Isochorismatase-like hydrolases"/>
    <property type="match status" value="1"/>
</dbReference>
<dbReference type="AlphaFoldDB" id="A0A2U9PP67"/>
<dbReference type="Proteomes" id="UP000011200">
    <property type="component" value="Chromosome"/>
</dbReference>
<evidence type="ECO:0000259" key="2">
    <source>
        <dbReference type="Pfam" id="PF00857"/>
    </source>
</evidence>
<evidence type="ECO:0000313" key="3">
    <source>
        <dbReference type="EMBL" id="AWT53552.1"/>
    </source>
</evidence>
<proteinExistence type="predicted"/>
<evidence type="ECO:0000313" key="4">
    <source>
        <dbReference type="Proteomes" id="UP000011200"/>
    </source>
</evidence>
<keyword evidence="1 3" id="KW-0378">Hydrolase</keyword>
<evidence type="ECO:0000256" key="1">
    <source>
        <dbReference type="ARBA" id="ARBA00022801"/>
    </source>
</evidence>
<organism evidence="3 4">
    <name type="scientific">Mycolicibacterium smegmatis (strain MKD8)</name>
    <name type="common">Mycobacterium smegmatis</name>
    <dbReference type="NCBI Taxonomy" id="1214915"/>
    <lineage>
        <taxon>Bacteria</taxon>
        <taxon>Bacillati</taxon>
        <taxon>Actinomycetota</taxon>
        <taxon>Actinomycetes</taxon>
        <taxon>Mycobacteriales</taxon>
        <taxon>Mycobacteriaceae</taxon>
        <taxon>Mycolicibacterium</taxon>
    </lineage>
</organism>
<reference evidence="3 4" key="1">
    <citation type="journal article" date="2013" name="Genome Announc.">
        <title>Draft genome sequence of MKD8, a conjugal recipient Mycobacterium smegmatis strain.</title>
        <authorList>
            <person name="Gray T.A."/>
            <person name="Palumbo M.J."/>
            <person name="Derbyshire K.M."/>
        </authorList>
    </citation>
    <scope>NUCLEOTIDE SEQUENCE [LARGE SCALE GENOMIC DNA]</scope>
    <source>
        <strain evidence="3 4">MKD8</strain>
    </source>
</reference>
<protein>
    <submittedName>
        <fullName evidence="3">Isochorismatase hydrolase</fullName>
    </submittedName>
</protein>
<dbReference type="PANTHER" id="PTHR43540:SF7">
    <property type="entry name" value="ISOCHORISMATASE FAMILY PROTEIN YECD"/>
    <property type="match status" value="1"/>
</dbReference>